<accession>A0A0W0FDI3</accession>
<evidence type="ECO:0000259" key="2">
    <source>
        <dbReference type="Pfam" id="PF20151"/>
    </source>
</evidence>
<dbReference type="EMBL" id="LATX01002080">
    <property type="protein sequence ID" value="KTB34412.1"/>
    <property type="molecule type" value="Genomic_DNA"/>
</dbReference>
<keyword evidence="1" id="KW-0812">Transmembrane</keyword>
<proteinExistence type="predicted"/>
<feature type="domain" description="DUF6533" evidence="2">
    <location>
        <begin position="21"/>
        <end position="63"/>
    </location>
</feature>
<feature type="transmembrane region" description="Helical" evidence="1">
    <location>
        <begin position="77"/>
        <end position="100"/>
    </location>
</feature>
<feature type="transmembrane region" description="Helical" evidence="1">
    <location>
        <begin position="166"/>
        <end position="185"/>
    </location>
</feature>
<keyword evidence="1" id="KW-0472">Membrane</keyword>
<protein>
    <recommendedName>
        <fullName evidence="2">DUF6533 domain-containing protein</fullName>
    </recommendedName>
</protein>
<feature type="transmembrane region" description="Helical" evidence="1">
    <location>
        <begin position="393"/>
        <end position="415"/>
    </location>
</feature>
<reference evidence="3 4" key="1">
    <citation type="submission" date="2015-12" db="EMBL/GenBank/DDBJ databases">
        <title>Draft genome sequence of Moniliophthora roreri, the causal agent of frosty pod rot of cacao.</title>
        <authorList>
            <person name="Aime M.C."/>
            <person name="Diaz-Valderrama J.R."/>
            <person name="Kijpornyongpan T."/>
            <person name="Phillips-Mora W."/>
        </authorList>
    </citation>
    <scope>NUCLEOTIDE SEQUENCE [LARGE SCALE GENOMIC DNA]</scope>
    <source>
        <strain evidence="3 4">MCA 2952</strain>
    </source>
</reference>
<feature type="transmembrane region" description="Helical" evidence="1">
    <location>
        <begin position="422"/>
        <end position="444"/>
    </location>
</feature>
<feature type="transmembrane region" description="Helical" evidence="1">
    <location>
        <begin position="358"/>
        <end position="381"/>
    </location>
</feature>
<dbReference type="Proteomes" id="UP000054988">
    <property type="component" value="Unassembled WGS sequence"/>
</dbReference>
<name>A0A0W0FDI3_MONRR</name>
<sequence>MDLSPLEHCLSEGRKGRSISYASTTLFLFDYLLTVGSELSFLRKHRRATVGSVALLLSRYTAFAASILVLLPDATTTQIDVIATVLRFVSIIVSEFIVTVRTWAIWERNKMILILLVVLAAACGITVATIIVKDITTRHSASALPPEFGSVPDCVIMVSVIKNAYITPYILAIIYEIVMVVLSILKISRWRRSIPSTVRAPLLDTLWRDGVLYFSWILGLVNVGLVLNASPQLLQGGSQLQMVFHSILSNRMVLHLAASRSPKEISTSGASVYVSEVEFSTSPRGSERLLMSWNSLAEESARQMERALTNEEQQLLHTCLTNGRLGDSLRYASYCLFFFDYVLTVHKEAAFFWWPGRVTLSTVSFLIARYGAVACIAVAFLPTKSATLDSVNLILRLITIVSSEFIVAVRTWAIWGKNRKILFILAGFTLAALIPAAAIIGIGISTNKVEPLVTPELIDICNVTIGDMPQAFVIPYIVTILYEAGKPFTLVLSLIRIAKWRKTIPESMRAPLLDTLWRDGVMYFSFMLVLGFLNIGIVSQSKAPQLRNGAADLQAVLHSMMSTRIVMHLAGLKNPRDITNPSCSVYNTDTGVEFTTQISIDGSERLPVSSRLTGEDGAEEFG</sequence>
<evidence type="ECO:0000313" key="3">
    <source>
        <dbReference type="EMBL" id="KTB34412.1"/>
    </source>
</evidence>
<evidence type="ECO:0000313" key="4">
    <source>
        <dbReference type="Proteomes" id="UP000054988"/>
    </source>
</evidence>
<feature type="transmembrane region" description="Helical" evidence="1">
    <location>
        <begin position="53"/>
        <end position="71"/>
    </location>
</feature>
<feature type="transmembrane region" description="Helical" evidence="1">
    <location>
        <begin position="20"/>
        <end position="41"/>
    </location>
</feature>
<organism evidence="3 4">
    <name type="scientific">Moniliophthora roreri</name>
    <name type="common">Frosty pod rot fungus</name>
    <name type="synonym">Monilia roreri</name>
    <dbReference type="NCBI Taxonomy" id="221103"/>
    <lineage>
        <taxon>Eukaryota</taxon>
        <taxon>Fungi</taxon>
        <taxon>Dikarya</taxon>
        <taxon>Basidiomycota</taxon>
        <taxon>Agaricomycotina</taxon>
        <taxon>Agaricomycetes</taxon>
        <taxon>Agaricomycetidae</taxon>
        <taxon>Agaricales</taxon>
        <taxon>Marasmiineae</taxon>
        <taxon>Marasmiaceae</taxon>
        <taxon>Moniliophthora</taxon>
    </lineage>
</organism>
<evidence type="ECO:0000256" key="1">
    <source>
        <dbReference type="SAM" id="Phobius"/>
    </source>
</evidence>
<feature type="transmembrane region" description="Helical" evidence="1">
    <location>
        <begin position="112"/>
        <end position="132"/>
    </location>
</feature>
<comment type="caution">
    <text evidence="3">The sequence shown here is derived from an EMBL/GenBank/DDBJ whole genome shotgun (WGS) entry which is preliminary data.</text>
</comment>
<dbReference type="AlphaFoldDB" id="A0A0W0FDI3"/>
<feature type="transmembrane region" description="Helical" evidence="1">
    <location>
        <begin position="516"/>
        <end position="538"/>
    </location>
</feature>
<feature type="transmembrane region" description="Helical" evidence="1">
    <location>
        <begin position="473"/>
        <end position="495"/>
    </location>
</feature>
<keyword evidence="1" id="KW-1133">Transmembrane helix</keyword>
<feature type="domain" description="DUF6533" evidence="2">
    <location>
        <begin position="332"/>
        <end position="373"/>
    </location>
</feature>
<gene>
    <name evidence="3" type="ORF">WG66_13003</name>
</gene>
<dbReference type="eggNOG" id="ENOG502SNSE">
    <property type="taxonomic scope" value="Eukaryota"/>
</dbReference>
<dbReference type="InterPro" id="IPR045340">
    <property type="entry name" value="DUF6533"/>
</dbReference>
<dbReference type="Pfam" id="PF20151">
    <property type="entry name" value="DUF6533"/>
    <property type="match status" value="2"/>
</dbReference>